<reference evidence="11 12" key="1">
    <citation type="journal article" date="2023" name="Insect Mol. Biol.">
        <title>Genome sequencing provides insights into the evolution of gene families encoding plant cell wall-degrading enzymes in longhorned beetles.</title>
        <authorList>
            <person name="Shin N.R."/>
            <person name="Okamura Y."/>
            <person name="Kirsch R."/>
            <person name="Pauchet Y."/>
        </authorList>
    </citation>
    <scope>NUCLEOTIDE SEQUENCE [LARGE SCALE GENOMIC DNA]</scope>
    <source>
        <strain evidence="11">EAD_L_NR</strain>
    </source>
</reference>
<dbReference type="EMBL" id="JANEYG010000367">
    <property type="protein sequence ID" value="KAJ8910034.1"/>
    <property type="molecule type" value="Genomic_DNA"/>
</dbReference>
<dbReference type="GO" id="GO:0061015">
    <property type="term" value="P:snRNA import into nucleus"/>
    <property type="evidence" value="ECO:0007669"/>
    <property type="project" value="InterPro"/>
</dbReference>
<evidence type="ECO:0000256" key="2">
    <source>
        <dbReference type="ARBA" id="ARBA00004123"/>
    </source>
</evidence>
<evidence type="ECO:0000259" key="10">
    <source>
        <dbReference type="Pfam" id="PF21974"/>
    </source>
</evidence>
<evidence type="ECO:0000313" key="12">
    <source>
        <dbReference type="Proteomes" id="UP001159042"/>
    </source>
</evidence>
<comment type="caution">
    <text evidence="11">The sequence shown here is derived from an EMBL/GenBank/DDBJ whole genome shotgun (WGS) entry which is preliminary data.</text>
</comment>
<evidence type="ECO:0000256" key="5">
    <source>
        <dbReference type="ARBA" id="ARBA00016034"/>
    </source>
</evidence>
<sequence>MECDELKTTEKKSFKFELMSSEWFTEIPDDLEDNWIVKFCPQGCRVLFTARGNQTHISINGRIILNIKTNFPGGGGGGKDRHGEHMFRKPKDYVCMEVYLENLAKRKKLKRSKSNTVTEMEVQ</sequence>
<dbReference type="GO" id="GO:0005634">
    <property type="term" value="C:nucleus"/>
    <property type="evidence" value="ECO:0007669"/>
    <property type="project" value="UniProtKB-SubCell"/>
</dbReference>
<dbReference type="Pfam" id="PF21974">
    <property type="entry name" value="SPN1_m3Gcap_bd"/>
    <property type="match status" value="1"/>
</dbReference>
<evidence type="ECO:0000256" key="6">
    <source>
        <dbReference type="ARBA" id="ARBA00022448"/>
    </source>
</evidence>
<comment type="subcellular location">
    <subcellularLocation>
        <location evidence="3">Cytoplasm</location>
    </subcellularLocation>
    <subcellularLocation>
        <location evidence="2">Nucleus</location>
    </subcellularLocation>
</comment>
<keyword evidence="12" id="KW-1185">Reference proteome</keyword>
<proteinExistence type="inferred from homology"/>
<accession>A0AAV8V789</accession>
<dbReference type="Proteomes" id="UP001159042">
    <property type="component" value="Unassembled WGS sequence"/>
</dbReference>
<evidence type="ECO:0000313" key="11">
    <source>
        <dbReference type="EMBL" id="KAJ8910034.1"/>
    </source>
</evidence>
<evidence type="ECO:0000256" key="7">
    <source>
        <dbReference type="ARBA" id="ARBA00022490"/>
    </source>
</evidence>
<evidence type="ECO:0000256" key="9">
    <source>
        <dbReference type="ARBA" id="ARBA00023242"/>
    </source>
</evidence>
<feature type="domain" description="Snurportin-1 m3G cap-binding" evidence="10">
    <location>
        <begin position="18"/>
        <end position="75"/>
    </location>
</feature>
<evidence type="ECO:0000256" key="1">
    <source>
        <dbReference type="ARBA" id="ARBA00003975"/>
    </source>
</evidence>
<evidence type="ECO:0000256" key="3">
    <source>
        <dbReference type="ARBA" id="ARBA00004496"/>
    </source>
</evidence>
<gene>
    <name evidence="11" type="ORF">NQ315_013242</name>
</gene>
<dbReference type="PANTHER" id="PTHR13403">
    <property type="entry name" value="SNURPORTIN1 RNUT1 PROTEIN RNA, U TRANSPORTER 1"/>
    <property type="match status" value="1"/>
</dbReference>
<keyword evidence="6" id="KW-0813">Transport</keyword>
<comment type="function">
    <text evidence="1">Functions as an U snRNP-specific nuclear import adapter. Involved in the trimethylguanosine (m3G)-cap-dependent nuclear import of U snRNPs. Binds specifically to the terminal m3G-cap U snRNAs.</text>
</comment>
<organism evidence="11 12">
    <name type="scientific">Exocentrus adspersus</name>
    <dbReference type="NCBI Taxonomy" id="1586481"/>
    <lineage>
        <taxon>Eukaryota</taxon>
        <taxon>Metazoa</taxon>
        <taxon>Ecdysozoa</taxon>
        <taxon>Arthropoda</taxon>
        <taxon>Hexapoda</taxon>
        <taxon>Insecta</taxon>
        <taxon>Pterygota</taxon>
        <taxon>Neoptera</taxon>
        <taxon>Endopterygota</taxon>
        <taxon>Coleoptera</taxon>
        <taxon>Polyphaga</taxon>
        <taxon>Cucujiformia</taxon>
        <taxon>Chrysomeloidea</taxon>
        <taxon>Cerambycidae</taxon>
        <taxon>Lamiinae</taxon>
        <taxon>Acanthocinini</taxon>
        <taxon>Exocentrus</taxon>
    </lineage>
</organism>
<keyword evidence="7" id="KW-0963">Cytoplasm</keyword>
<dbReference type="InterPro" id="IPR047857">
    <property type="entry name" value="Snurportin1_C"/>
</dbReference>
<keyword evidence="8" id="KW-0694">RNA-binding</keyword>
<dbReference type="GO" id="GO:0005737">
    <property type="term" value="C:cytoplasm"/>
    <property type="evidence" value="ECO:0007669"/>
    <property type="project" value="UniProtKB-SubCell"/>
</dbReference>
<dbReference type="PANTHER" id="PTHR13403:SF6">
    <property type="entry name" value="SNURPORTIN-1"/>
    <property type="match status" value="1"/>
</dbReference>
<evidence type="ECO:0000256" key="8">
    <source>
        <dbReference type="ARBA" id="ARBA00022884"/>
    </source>
</evidence>
<dbReference type="Gene3D" id="3.30.470.30">
    <property type="entry name" value="DNA ligase/mRNA capping enzyme"/>
    <property type="match status" value="1"/>
</dbReference>
<dbReference type="InterPro" id="IPR017336">
    <property type="entry name" value="Snurportin-1"/>
</dbReference>
<protein>
    <recommendedName>
        <fullName evidence="5">Snurportin-1</fullName>
    </recommendedName>
</protein>
<comment type="similarity">
    <text evidence="4">Belongs to the snurportin family.</text>
</comment>
<evidence type="ECO:0000256" key="4">
    <source>
        <dbReference type="ARBA" id="ARBA00007540"/>
    </source>
</evidence>
<dbReference type="AlphaFoldDB" id="A0AAV8V789"/>
<keyword evidence="9" id="KW-0539">Nucleus</keyword>
<dbReference type="GO" id="GO:0003723">
    <property type="term" value="F:RNA binding"/>
    <property type="evidence" value="ECO:0007669"/>
    <property type="project" value="UniProtKB-KW"/>
</dbReference>
<name>A0AAV8V789_9CUCU</name>